<evidence type="ECO:0000313" key="1">
    <source>
        <dbReference type="Proteomes" id="UP001652623"/>
    </source>
</evidence>
<keyword evidence="1" id="KW-1185">Reference proteome</keyword>
<dbReference type="RefSeq" id="XP_048319477.2">
    <property type="nucleotide sequence ID" value="XM_048463520.2"/>
</dbReference>
<gene>
    <name evidence="2" type="primary">LOC125418850</name>
</gene>
<organism evidence="1 2">
    <name type="scientific">Ziziphus jujuba</name>
    <name type="common">Chinese jujube</name>
    <name type="synonym">Ziziphus sativa</name>
    <dbReference type="NCBI Taxonomy" id="326968"/>
    <lineage>
        <taxon>Eukaryota</taxon>
        <taxon>Viridiplantae</taxon>
        <taxon>Streptophyta</taxon>
        <taxon>Embryophyta</taxon>
        <taxon>Tracheophyta</taxon>
        <taxon>Spermatophyta</taxon>
        <taxon>Magnoliopsida</taxon>
        <taxon>eudicotyledons</taxon>
        <taxon>Gunneridae</taxon>
        <taxon>Pentapetalae</taxon>
        <taxon>rosids</taxon>
        <taxon>fabids</taxon>
        <taxon>Rosales</taxon>
        <taxon>Rhamnaceae</taxon>
        <taxon>Paliureae</taxon>
        <taxon>Ziziphus</taxon>
    </lineage>
</organism>
<name>A0ABM3I2W1_ZIZJJ</name>
<proteinExistence type="predicted"/>
<evidence type="ECO:0000313" key="2">
    <source>
        <dbReference type="RefSeq" id="XP_048319477.2"/>
    </source>
</evidence>
<dbReference type="Proteomes" id="UP001652623">
    <property type="component" value="Chromosome 6"/>
</dbReference>
<reference evidence="2" key="1">
    <citation type="submission" date="2025-08" db="UniProtKB">
        <authorList>
            <consortium name="RefSeq"/>
        </authorList>
    </citation>
    <scope>IDENTIFICATION</scope>
    <source>
        <tissue evidence="2">Seedling</tissue>
    </source>
</reference>
<accession>A0ABM3I2W1</accession>
<protein>
    <submittedName>
        <fullName evidence="2">Uncharacterized protein LOC125418850</fullName>
    </submittedName>
</protein>
<sequence>MFAKSSSSTIQATIRTLMYSRMIGGNVRDHCLMMMGHFSCTVVMGAKLDEEVQNDIILESLPNSVNKFKLNYDMLNMKLSPIDIMHQLESVEKTLVKLVGAYHVEGSYKPKGQPKCGKKNKK</sequence>
<dbReference type="GeneID" id="125418850"/>